<accession>A0A6G1D6D7</accession>
<evidence type="ECO:0000313" key="3">
    <source>
        <dbReference type="Proteomes" id="UP000479710"/>
    </source>
</evidence>
<sequence>MARAFFVGAAGDDVEKVRLVREYAEGRGFDGEGARCRADGAAGAQRQLRGRVTWGSFFGGTTQRGSTSTARAHVERIR</sequence>
<evidence type="ECO:0000313" key="2">
    <source>
        <dbReference type="EMBL" id="KAF0907333.1"/>
    </source>
</evidence>
<protein>
    <submittedName>
        <fullName evidence="2">Uncharacterized protein</fullName>
    </submittedName>
</protein>
<dbReference type="EMBL" id="SPHZ02000007">
    <property type="protein sequence ID" value="KAF0907333.1"/>
    <property type="molecule type" value="Genomic_DNA"/>
</dbReference>
<organism evidence="2 3">
    <name type="scientific">Oryza meyeriana var. granulata</name>
    <dbReference type="NCBI Taxonomy" id="110450"/>
    <lineage>
        <taxon>Eukaryota</taxon>
        <taxon>Viridiplantae</taxon>
        <taxon>Streptophyta</taxon>
        <taxon>Embryophyta</taxon>
        <taxon>Tracheophyta</taxon>
        <taxon>Spermatophyta</taxon>
        <taxon>Magnoliopsida</taxon>
        <taxon>Liliopsida</taxon>
        <taxon>Poales</taxon>
        <taxon>Poaceae</taxon>
        <taxon>BOP clade</taxon>
        <taxon>Oryzoideae</taxon>
        <taxon>Oryzeae</taxon>
        <taxon>Oryzinae</taxon>
        <taxon>Oryza</taxon>
        <taxon>Oryza meyeriana</taxon>
    </lineage>
</organism>
<keyword evidence="3" id="KW-1185">Reference proteome</keyword>
<feature type="region of interest" description="Disordered" evidence="1">
    <location>
        <begin position="59"/>
        <end position="78"/>
    </location>
</feature>
<reference evidence="2 3" key="1">
    <citation type="submission" date="2019-11" db="EMBL/GenBank/DDBJ databases">
        <title>Whole genome sequence of Oryza granulata.</title>
        <authorList>
            <person name="Li W."/>
        </authorList>
    </citation>
    <scope>NUCLEOTIDE SEQUENCE [LARGE SCALE GENOMIC DNA]</scope>
    <source>
        <strain evidence="3">cv. Menghai</strain>
        <tissue evidence="2">Leaf</tissue>
    </source>
</reference>
<feature type="compositionally biased region" description="Polar residues" evidence="1">
    <location>
        <begin position="59"/>
        <end position="70"/>
    </location>
</feature>
<comment type="caution">
    <text evidence="2">The sequence shown here is derived from an EMBL/GenBank/DDBJ whole genome shotgun (WGS) entry which is preliminary data.</text>
</comment>
<evidence type="ECO:0000256" key="1">
    <source>
        <dbReference type="SAM" id="MobiDB-lite"/>
    </source>
</evidence>
<dbReference type="AlphaFoldDB" id="A0A6G1D6D7"/>
<gene>
    <name evidence="2" type="ORF">E2562_015833</name>
</gene>
<proteinExistence type="predicted"/>
<name>A0A6G1D6D7_9ORYZ</name>
<dbReference type="Proteomes" id="UP000479710">
    <property type="component" value="Unassembled WGS sequence"/>
</dbReference>